<feature type="compositionally biased region" description="Low complexity" evidence="1">
    <location>
        <begin position="29"/>
        <end position="49"/>
    </location>
</feature>
<reference evidence="2 3" key="1">
    <citation type="submission" date="2019-05" db="EMBL/GenBank/DDBJ databases">
        <title>Another draft genome of Portunus trituberculatus and its Hox gene families provides insights of decapod evolution.</title>
        <authorList>
            <person name="Jeong J.-H."/>
            <person name="Song I."/>
            <person name="Kim S."/>
            <person name="Choi T."/>
            <person name="Kim D."/>
            <person name="Ryu S."/>
            <person name="Kim W."/>
        </authorList>
    </citation>
    <scope>NUCLEOTIDE SEQUENCE [LARGE SCALE GENOMIC DNA]</scope>
    <source>
        <tissue evidence="2">Muscle</tissue>
    </source>
</reference>
<feature type="compositionally biased region" description="Basic and acidic residues" evidence="1">
    <location>
        <begin position="65"/>
        <end position="81"/>
    </location>
</feature>
<feature type="region of interest" description="Disordered" evidence="1">
    <location>
        <begin position="1"/>
        <end position="89"/>
    </location>
</feature>
<keyword evidence="3" id="KW-1185">Reference proteome</keyword>
<evidence type="ECO:0000256" key="1">
    <source>
        <dbReference type="SAM" id="MobiDB-lite"/>
    </source>
</evidence>
<evidence type="ECO:0000313" key="3">
    <source>
        <dbReference type="Proteomes" id="UP000324222"/>
    </source>
</evidence>
<dbReference type="EMBL" id="VSRR010002724">
    <property type="protein sequence ID" value="MPC32926.1"/>
    <property type="molecule type" value="Genomic_DNA"/>
</dbReference>
<comment type="caution">
    <text evidence="2">The sequence shown here is derived from an EMBL/GenBank/DDBJ whole genome shotgun (WGS) entry which is preliminary data.</text>
</comment>
<dbReference type="AlphaFoldDB" id="A0A5B7EIB1"/>
<dbReference type="Proteomes" id="UP000324222">
    <property type="component" value="Unassembled WGS sequence"/>
</dbReference>
<sequence length="257" mass="28195">MKRPAKPSSTQNRKRRKEKEEKKAKHKGASQTQASCSSTTTTTTTTLSTPPIFSETWAEAGVRIKAPDDPSRSMKALRDPRLGSTSPRGSNIKYLMENSKAYSSSFYASFPIYLLPHLVGSLCCDQSLGKQTLPPSPSGIAGCPHAGWHRDCSSHMCLPQKYSLRKQVAWQQGEGLRQGKFGGAGGEWQLSLDPPCALVTLQCPHDLLFPCDHIFKQHSQATHTPSCHVCVERRSLKTRRPRPGPPLENCCGPSVGL</sequence>
<organism evidence="2 3">
    <name type="scientific">Portunus trituberculatus</name>
    <name type="common">Swimming crab</name>
    <name type="synonym">Neptunus trituberculatus</name>
    <dbReference type="NCBI Taxonomy" id="210409"/>
    <lineage>
        <taxon>Eukaryota</taxon>
        <taxon>Metazoa</taxon>
        <taxon>Ecdysozoa</taxon>
        <taxon>Arthropoda</taxon>
        <taxon>Crustacea</taxon>
        <taxon>Multicrustacea</taxon>
        <taxon>Malacostraca</taxon>
        <taxon>Eumalacostraca</taxon>
        <taxon>Eucarida</taxon>
        <taxon>Decapoda</taxon>
        <taxon>Pleocyemata</taxon>
        <taxon>Brachyura</taxon>
        <taxon>Eubrachyura</taxon>
        <taxon>Portunoidea</taxon>
        <taxon>Portunidae</taxon>
        <taxon>Portuninae</taxon>
        <taxon>Portunus</taxon>
    </lineage>
</organism>
<name>A0A5B7EIB1_PORTR</name>
<gene>
    <name evidence="2" type="ORF">E2C01_026259</name>
</gene>
<protein>
    <submittedName>
        <fullName evidence="2">Uncharacterized protein</fullName>
    </submittedName>
</protein>
<proteinExistence type="predicted"/>
<accession>A0A5B7EIB1</accession>
<evidence type="ECO:0000313" key="2">
    <source>
        <dbReference type="EMBL" id="MPC32926.1"/>
    </source>
</evidence>